<evidence type="ECO:0000313" key="9">
    <source>
        <dbReference type="Proteomes" id="UP001370490"/>
    </source>
</evidence>
<keyword evidence="9" id="KW-1185">Reference proteome</keyword>
<dbReference type="PANTHER" id="PTHR21212">
    <property type="entry name" value="BERNARDINELLI-SEIP CONGENITAL LIPODYSTROPHY 2 HOMOLOG BSCL2 PROTEIN"/>
    <property type="match status" value="1"/>
</dbReference>
<keyword evidence="2 7" id="KW-0812">Transmembrane</keyword>
<dbReference type="CDD" id="cd23995">
    <property type="entry name" value="Seipin_BSCL2_like"/>
    <property type="match status" value="1"/>
</dbReference>
<evidence type="ECO:0000256" key="5">
    <source>
        <dbReference type="ARBA" id="ARBA00023098"/>
    </source>
</evidence>
<comment type="caution">
    <text evidence="8">The sequence shown here is derived from an EMBL/GenBank/DDBJ whole genome shotgun (WGS) entry which is preliminary data.</text>
</comment>
<sequence>MLTKSLSNGEQEFSTEDEMNWSCNSRICEVCRDDYVMREKEKVSSSSNSVGDISTGSIDELCDISLNFLAFLGVLLFRSIGFQVNLLVCFFTSPIWLSYRSFMLLMFPFQIVSRIRGCLMKKVLRMWSDSCNTITSFVLERLKVQKAMVKLGMRLGFAFVWSSYVFFMLLGLLVSGFVIGGLAMKYMVEEPIQTKETLNFDYTKTRPTAFVPLMSSSSVTCKNSEQNVLAQKAVESRYIPYNHKLSLTVSLTLPESEYNRNLGMFQVRVEFLSTSGRVTASSSYPCMLRYKSQPVRFAETVLKTAPLIAGFQSESQTLEIKMSDFVESMEPTECLKVTLEPRAQFQAGARIPEIYVGTLALESKLPQLKRLIVNWRRTIFIWLSFSTFLTELVFVLIVCRPIIMPRRKAVVASKKKDTRRHAISWYKRD</sequence>
<dbReference type="GO" id="GO:0006629">
    <property type="term" value="P:lipid metabolic process"/>
    <property type="evidence" value="ECO:0007669"/>
    <property type="project" value="UniProtKB-KW"/>
</dbReference>
<dbReference type="AlphaFoldDB" id="A0AAN8VQW4"/>
<evidence type="ECO:0000256" key="7">
    <source>
        <dbReference type="SAM" id="Phobius"/>
    </source>
</evidence>
<gene>
    <name evidence="8" type="ORF">RJ641_034276</name>
</gene>
<dbReference type="GO" id="GO:0140042">
    <property type="term" value="P:lipid droplet formation"/>
    <property type="evidence" value="ECO:0007669"/>
    <property type="project" value="UniProtKB-ARBA"/>
</dbReference>
<accession>A0AAN8VQW4</accession>
<evidence type="ECO:0000256" key="3">
    <source>
        <dbReference type="ARBA" id="ARBA00022824"/>
    </source>
</evidence>
<reference evidence="8 9" key="1">
    <citation type="submission" date="2023-12" db="EMBL/GenBank/DDBJ databases">
        <title>A high-quality genome assembly for Dillenia turbinata (Dilleniales).</title>
        <authorList>
            <person name="Chanderbali A."/>
        </authorList>
    </citation>
    <scope>NUCLEOTIDE SEQUENCE [LARGE SCALE GENOMIC DNA]</scope>
    <source>
        <strain evidence="8">LSX21</strain>
        <tissue evidence="8">Leaf</tissue>
    </source>
</reference>
<dbReference type="Pfam" id="PF06775">
    <property type="entry name" value="Seipin"/>
    <property type="match status" value="1"/>
</dbReference>
<organism evidence="8 9">
    <name type="scientific">Dillenia turbinata</name>
    <dbReference type="NCBI Taxonomy" id="194707"/>
    <lineage>
        <taxon>Eukaryota</taxon>
        <taxon>Viridiplantae</taxon>
        <taxon>Streptophyta</taxon>
        <taxon>Embryophyta</taxon>
        <taxon>Tracheophyta</taxon>
        <taxon>Spermatophyta</taxon>
        <taxon>Magnoliopsida</taxon>
        <taxon>eudicotyledons</taxon>
        <taxon>Gunneridae</taxon>
        <taxon>Pentapetalae</taxon>
        <taxon>Dilleniales</taxon>
        <taxon>Dilleniaceae</taxon>
        <taxon>Dillenia</taxon>
    </lineage>
</organism>
<dbReference type="GO" id="GO:0005789">
    <property type="term" value="C:endoplasmic reticulum membrane"/>
    <property type="evidence" value="ECO:0007669"/>
    <property type="project" value="UniProtKB-SubCell"/>
</dbReference>
<proteinExistence type="predicted"/>
<name>A0AAN8VQW4_9MAGN</name>
<feature type="transmembrane region" description="Helical" evidence="7">
    <location>
        <begin position="379"/>
        <end position="399"/>
    </location>
</feature>
<keyword evidence="6 7" id="KW-0472">Membrane</keyword>
<keyword evidence="3" id="KW-0256">Endoplasmic reticulum</keyword>
<dbReference type="InterPro" id="IPR009617">
    <property type="entry name" value="Seipin"/>
</dbReference>
<evidence type="ECO:0000313" key="8">
    <source>
        <dbReference type="EMBL" id="KAK6934121.1"/>
    </source>
</evidence>
<dbReference type="EMBL" id="JBAMMX010000008">
    <property type="protein sequence ID" value="KAK6934121.1"/>
    <property type="molecule type" value="Genomic_DNA"/>
</dbReference>
<keyword evidence="5" id="KW-0443">Lipid metabolism</keyword>
<evidence type="ECO:0000256" key="6">
    <source>
        <dbReference type="ARBA" id="ARBA00023136"/>
    </source>
</evidence>
<dbReference type="Proteomes" id="UP001370490">
    <property type="component" value="Unassembled WGS sequence"/>
</dbReference>
<evidence type="ECO:0000256" key="4">
    <source>
        <dbReference type="ARBA" id="ARBA00022989"/>
    </source>
</evidence>
<evidence type="ECO:0000256" key="1">
    <source>
        <dbReference type="ARBA" id="ARBA00004477"/>
    </source>
</evidence>
<protein>
    <submittedName>
        <fullName evidence="8">Seipin family</fullName>
    </submittedName>
</protein>
<comment type="subcellular location">
    <subcellularLocation>
        <location evidence="1">Endoplasmic reticulum membrane</location>
        <topology evidence="1">Multi-pass membrane protein</topology>
    </subcellularLocation>
</comment>
<keyword evidence="4 7" id="KW-1133">Transmembrane helix</keyword>
<feature type="transmembrane region" description="Helical" evidence="7">
    <location>
        <begin position="68"/>
        <end position="96"/>
    </location>
</feature>
<feature type="transmembrane region" description="Helical" evidence="7">
    <location>
        <begin position="155"/>
        <end position="184"/>
    </location>
</feature>
<evidence type="ECO:0000256" key="2">
    <source>
        <dbReference type="ARBA" id="ARBA00022692"/>
    </source>
</evidence>
<dbReference type="PANTHER" id="PTHR21212:SF6">
    <property type="entry name" value="SEIPIN-2-LIKE"/>
    <property type="match status" value="1"/>
</dbReference>